<dbReference type="Pfam" id="PF02450">
    <property type="entry name" value="LCAT"/>
    <property type="match status" value="1"/>
</dbReference>
<dbReference type="OrthoDB" id="10250441at2759"/>
<reference key="2">
    <citation type="submission" date="2011-08" db="EMBL/GenBank/DDBJ databases">
        <title>Genome sequence of Naumovozyma castellii.</title>
        <authorList>
            <person name="Gordon J.L."/>
            <person name="Armisen D."/>
            <person name="Proux-Wera E."/>
            <person name="OhEigeartaigh S.S."/>
            <person name="Byrne K.P."/>
            <person name="Wolfe K.H."/>
        </authorList>
    </citation>
    <scope>NUCLEOTIDE SEQUENCE</scope>
    <source>
        <strain>Type strain:CBS 4309</strain>
    </source>
</reference>
<dbReference type="KEGG" id="ncs:NCAS_0H00540"/>
<dbReference type="HOGENOM" id="CLU_007657_1_0_1"/>
<accession>G0VIN8</accession>
<feature type="compositionally biased region" description="Low complexity" evidence="1">
    <location>
        <begin position="1"/>
        <end position="10"/>
    </location>
</feature>
<dbReference type="OMA" id="RFRAVKH"/>
<feature type="region of interest" description="Disordered" evidence="1">
    <location>
        <begin position="1"/>
        <end position="38"/>
    </location>
</feature>
<feature type="region of interest" description="Disordered" evidence="1">
    <location>
        <begin position="56"/>
        <end position="77"/>
    </location>
</feature>
<feature type="compositionally biased region" description="Low complexity" evidence="1">
    <location>
        <begin position="138"/>
        <end position="150"/>
    </location>
</feature>
<dbReference type="RefSeq" id="XP_003677714.1">
    <property type="nucleotide sequence ID" value="XM_003677666.1"/>
</dbReference>
<evidence type="ECO:0000256" key="1">
    <source>
        <dbReference type="SAM" id="MobiDB-lite"/>
    </source>
</evidence>
<evidence type="ECO:0000313" key="3">
    <source>
        <dbReference type="Proteomes" id="UP000001640"/>
    </source>
</evidence>
<gene>
    <name evidence="2" type="primary">NCAS0H00540</name>
    <name evidence="2" type="ordered locus">NCAS_0H00540</name>
</gene>
<dbReference type="FunCoup" id="G0VIN8">
    <property type="interactions" value="55"/>
</dbReference>
<dbReference type="AlphaFoldDB" id="G0VIN8"/>
<dbReference type="GO" id="GO:0006629">
    <property type="term" value="P:lipid metabolic process"/>
    <property type="evidence" value="ECO:0007669"/>
    <property type="project" value="InterPro"/>
</dbReference>
<proteinExistence type="predicted"/>
<dbReference type="InterPro" id="IPR029058">
    <property type="entry name" value="AB_hydrolase_fold"/>
</dbReference>
<dbReference type="GeneID" id="96905044"/>
<dbReference type="InParanoid" id="G0VIN8"/>
<organism evidence="2 3">
    <name type="scientific">Naumovozyma castellii</name>
    <name type="common">Yeast</name>
    <name type="synonym">Saccharomyces castellii</name>
    <dbReference type="NCBI Taxonomy" id="27288"/>
    <lineage>
        <taxon>Eukaryota</taxon>
        <taxon>Fungi</taxon>
        <taxon>Dikarya</taxon>
        <taxon>Ascomycota</taxon>
        <taxon>Saccharomycotina</taxon>
        <taxon>Saccharomycetes</taxon>
        <taxon>Saccharomycetales</taxon>
        <taxon>Saccharomycetaceae</taxon>
        <taxon>Naumovozyma</taxon>
    </lineage>
</organism>
<name>G0VIN8_NAUCA</name>
<dbReference type="Gene3D" id="3.40.50.1820">
    <property type="entry name" value="alpha/beta hydrolase"/>
    <property type="match status" value="1"/>
</dbReference>
<sequence>MPSKEQQLLQKQHHQERTPKSPTNSHGPALKPASIRHQIDSRIASRQHSYTSLSTLTLTSPHGRQTPQDSIESDASESSSFVYSGVETLHNFNTMDANDIIGGSKVVNSKQTGSLKRTASDTHLKRNNLFSHTRNRAQQQQEQQQGSLKQGQKHFIKLDRANDRDTQDLAEYTDENQYDSNHKIFSFSLPFGNTNTLPNAPLTLLKNMIPLGASNPKKEIKEKLKKNGSISSLEELELYQNENGIDNSRSRAIKETFSLDGIKDSIKLMTLDETKAKTEDGYSLARLNSIWTELEGDVVILGGYRGSILRDAKTHKRIWIPIKAGFNMINYDLTIGPNDEDEAHVTDTIVPDGMLTHVGPVDVAKRLIKRLRANPNVNVEEFGYDWRISLDIVAEQLKEKVQKLYDAQPVKKGVYLIAHSMGGLVAHKVLQDYTSLVRGVIYVAAPSECSNILGPIRFGDEVLWNKAMLSKEANFFMRSSFYFLPLDGRCFVDAKSLKRYDLDFFDPKVWIHLGLSPLVSEKRLKLIEARKKNVIVNQTEKSGNLILATINDTTRFVLGNVPIVSKLTGTQEFNPPTEVIDEDEFKTSYPECVDYLTRTLQRTKKFLESLEYDPTKDYPPLTMVYGNKVPTVRGCKVRGLDDIKHAHYGDFYYGPGDGVVHYKWLLPEQRGFPVVSKIVSDMGHVSLMTDHKSMAKAFIDLVDAEKQREARKNR</sequence>
<dbReference type="InterPro" id="IPR003386">
    <property type="entry name" value="LACT/PDAT_acylTrfase"/>
</dbReference>
<feature type="region of interest" description="Disordered" evidence="1">
    <location>
        <begin position="133"/>
        <end position="152"/>
    </location>
</feature>
<reference evidence="2 3" key="1">
    <citation type="journal article" date="2011" name="Proc. Natl. Acad. Sci. U.S.A.">
        <title>Evolutionary erosion of yeast sex chromosomes by mating-type switching accidents.</title>
        <authorList>
            <person name="Gordon J.L."/>
            <person name="Armisen D."/>
            <person name="Proux-Wera E."/>
            <person name="Oheigeartaigh S.S."/>
            <person name="Byrne K.P."/>
            <person name="Wolfe K.H."/>
        </authorList>
    </citation>
    <scope>NUCLEOTIDE SEQUENCE [LARGE SCALE GENOMIC DNA]</scope>
    <source>
        <strain evidence="3">ATCC 76901 / BCRC 22586 / CBS 4309 / NBRC 1992 / NRRL Y-12630</strain>
    </source>
</reference>
<dbReference type="PANTHER" id="PTHR11440">
    <property type="entry name" value="LECITHIN-CHOLESTEROL ACYLTRANSFERASE-RELATED"/>
    <property type="match status" value="1"/>
</dbReference>
<dbReference type="EMBL" id="HE576759">
    <property type="protein sequence ID" value="CCC71364.1"/>
    <property type="molecule type" value="Genomic_DNA"/>
</dbReference>
<evidence type="ECO:0000313" key="2">
    <source>
        <dbReference type="EMBL" id="CCC71364.1"/>
    </source>
</evidence>
<dbReference type="Proteomes" id="UP000001640">
    <property type="component" value="Chromosome 8"/>
</dbReference>
<protein>
    <submittedName>
        <fullName evidence="2">Uncharacterized protein</fullName>
    </submittedName>
</protein>
<dbReference type="eggNOG" id="ENOG502QVNJ">
    <property type="taxonomic scope" value="Eukaryota"/>
</dbReference>
<dbReference type="GO" id="GO:0008374">
    <property type="term" value="F:O-acyltransferase activity"/>
    <property type="evidence" value="ECO:0007669"/>
    <property type="project" value="InterPro"/>
</dbReference>
<dbReference type="SUPFAM" id="SSF53474">
    <property type="entry name" value="alpha/beta-Hydrolases"/>
    <property type="match status" value="1"/>
</dbReference>
<keyword evidence="3" id="KW-1185">Reference proteome</keyword>